<dbReference type="AlphaFoldDB" id="A0A4Z1P3U6"/>
<evidence type="ECO:0000313" key="5">
    <source>
        <dbReference type="EMBL" id="TID22138.1"/>
    </source>
</evidence>
<dbReference type="InterPro" id="IPR035979">
    <property type="entry name" value="RBD_domain_sf"/>
</dbReference>
<feature type="compositionally biased region" description="Basic residues" evidence="3">
    <location>
        <begin position="372"/>
        <end position="383"/>
    </location>
</feature>
<dbReference type="STRING" id="86259.A0A4Z1P3U6"/>
<evidence type="ECO:0000313" key="6">
    <source>
        <dbReference type="Proteomes" id="UP000298493"/>
    </source>
</evidence>
<name>A0A4Z1P3U6_9PEZI</name>
<dbReference type="PROSITE" id="PS50102">
    <property type="entry name" value="RRM"/>
    <property type="match status" value="1"/>
</dbReference>
<feature type="domain" description="RRM" evidence="4">
    <location>
        <begin position="255"/>
        <end position="333"/>
    </location>
</feature>
<organism evidence="5 6">
    <name type="scientific">Venturia nashicola</name>
    <dbReference type="NCBI Taxonomy" id="86259"/>
    <lineage>
        <taxon>Eukaryota</taxon>
        <taxon>Fungi</taxon>
        <taxon>Dikarya</taxon>
        <taxon>Ascomycota</taxon>
        <taxon>Pezizomycotina</taxon>
        <taxon>Dothideomycetes</taxon>
        <taxon>Pleosporomycetidae</taxon>
        <taxon>Venturiales</taxon>
        <taxon>Venturiaceae</taxon>
        <taxon>Venturia</taxon>
    </lineage>
</organism>
<dbReference type="Pfam" id="PF00076">
    <property type="entry name" value="RRM_1"/>
    <property type="match status" value="1"/>
</dbReference>
<reference evidence="5 6" key="1">
    <citation type="submission" date="2019-04" db="EMBL/GenBank/DDBJ databases">
        <title>High contiguity whole genome sequence and gene annotation resource for two Venturia nashicola isolates.</title>
        <authorList>
            <person name="Prokchorchik M."/>
            <person name="Won K."/>
            <person name="Lee Y."/>
            <person name="Choi E.D."/>
            <person name="Segonzac C."/>
            <person name="Sohn K.H."/>
        </authorList>
    </citation>
    <scope>NUCLEOTIDE SEQUENCE [LARGE SCALE GENOMIC DNA]</scope>
    <source>
        <strain evidence="5 6">PRI2</strain>
    </source>
</reference>
<dbReference type="InterPro" id="IPR000504">
    <property type="entry name" value="RRM_dom"/>
</dbReference>
<feature type="compositionally biased region" description="Low complexity" evidence="3">
    <location>
        <begin position="1"/>
        <end position="26"/>
    </location>
</feature>
<evidence type="ECO:0000259" key="4">
    <source>
        <dbReference type="PROSITE" id="PS50102"/>
    </source>
</evidence>
<dbReference type="InterPro" id="IPR012677">
    <property type="entry name" value="Nucleotide-bd_a/b_plait_sf"/>
</dbReference>
<dbReference type="InterPro" id="IPR050825">
    <property type="entry name" value="RBM42_RBP45_47-like"/>
</dbReference>
<sequence length="383" mass="39497">MSSAPGSGLPHGLPHGLPAKPGGPLPQFKPAFQPASRSTGSRPGQQQNGHSQGGYAAAAPPTSYQANPAVTSSGYNSYGSYAASAAPSPSPGPAAYGAGGYGAQQQAAYSGYQQQPAANPYAGYESYSAPAAAPQIQNPFPLPGQSSGGKGAIGYDPEYEAQIAQWNSAYAPKDEAALKEAAKKGPTGNANTIPLGQRDTGPALTSKELSAAVPVGSKAAAVVTGADGKQKTVIRSGGGKTWQDNTLLEWDPAHPRLFVGNLAGEVTDDSLHKAFSVYPTIVKARVIRDGRTTKSKGYGFVSFTSTDDFFQAAKEMNGKYIGSHPVIVKRSNTEIKVTAPPKKGGKYNKNKGKRDNPGNQTAAVPNAGVKKEGKKKNGLKILA</sequence>
<evidence type="ECO:0000256" key="3">
    <source>
        <dbReference type="SAM" id="MobiDB-lite"/>
    </source>
</evidence>
<keyword evidence="1 2" id="KW-0694">RNA-binding</keyword>
<dbReference type="OrthoDB" id="1749473at2759"/>
<accession>A0A4Z1P3U6</accession>
<feature type="compositionally biased region" description="Polar residues" evidence="3">
    <location>
        <begin position="35"/>
        <end position="50"/>
    </location>
</feature>
<gene>
    <name evidence="5" type="ORF">E6O75_ATG10932</name>
</gene>
<dbReference type="PANTHER" id="PTHR47640:SF11">
    <property type="entry name" value="RNA-BINDING PROTEIN 42"/>
    <property type="match status" value="1"/>
</dbReference>
<feature type="region of interest" description="Disordered" evidence="3">
    <location>
        <begin position="337"/>
        <end position="383"/>
    </location>
</feature>
<dbReference type="PANTHER" id="PTHR47640">
    <property type="entry name" value="TRNA SELENOCYSTEINE 1-ASSOCIATED PROTEIN 1-RELATED-RELATED"/>
    <property type="match status" value="1"/>
</dbReference>
<dbReference type="EMBL" id="SNSC02000008">
    <property type="protein sequence ID" value="TID22138.1"/>
    <property type="molecule type" value="Genomic_DNA"/>
</dbReference>
<feature type="compositionally biased region" description="Basic residues" evidence="3">
    <location>
        <begin position="343"/>
        <end position="352"/>
    </location>
</feature>
<protein>
    <submittedName>
        <fullName evidence="5">Putative rnp domain protein</fullName>
    </submittedName>
</protein>
<dbReference type="Proteomes" id="UP000298493">
    <property type="component" value="Unassembled WGS sequence"/>
</dbReference>
<keyword evidence="6" id="KW-1185">Reference proteome</keyword>
<evidence type="ECO:0000256" key="1">
    <source>
        <dbReference type="ARBA" id="ARBA00022884"/>
    </source>
</evidence>
<dbReference type="GO" id="GO:0003729">
    <property type="term" value="F:mRNA binding"/>
    <property type="evidence" value="ECO:0007669"/>
    <property type="project" value="InterPro"/>
</dbReference>
<dbReference type="SMART" id="SM00360">
    <property type="entry name" value="RRM"/>
    <property type="match status" value="1"/>
</dbReference>
<feature type="region of interest" description="Disordered" evidence="3">
    <location>
        <begin position="1"/>
        <end position="70"/>
    </location>
</feature>
<dbReference type="SUPFAM" id="SSF54928">
    <property type="entry name" value="RNA-binding domain, RBD"/>
    <property type="match status" value="1"/>
</dbReference>
<dbReference type="Gene3D" id="3.30.70.330">
    <property type="match status" value="1"/>
</dbReference>
<comment type="caution">
    <text evidence="5">The sequence shown here is derived from an EMBL/GenBank/DDBJ whole genome shotgun (WGS) entry which is preliminary data.</text>
</comment>
<proteinExistence type="predicted"/>
<evidence type="ECO:0000256" key="2">
    <source>
        <dbReference type="PROSITE-ProRule" id="PRU00176"/>
    </source>
</evidence>